<evidence type="ECO:0000256" key="4">
    <source>
        <dbReference type="ARBA" id="ARBA00022475"/>
    </source>
</evidence>
<evidence type="ECO:0000256" key="10">
    <source>
        <dbReference type="ARBA" id="ARBA00049985"/>
    </source>
</evidence>
<evidence type="ECO:0000313" key="13">
    <source>
        <dbReference type="Proteomes" id="UP000184286"/>
    </source>
</evidence>
<dbReference type="OrthoDB" id="9804819at2"/>
<keyword evidence="7" id="KW-1278">Translocase</keyword>
<keyword evidence="6" id="KW-0067">ATP-binding</keyword>
<dbReference type="InterPro" id="IPR003593">
    <property type="entry name" value="AAA+_ATPase"/>
</dbReference>
<dbReference type="SUPFAM" id="SSF52540">
    <property type="entry name" value="P-loop containing nucleoside triphosphate hydrolases"/>
    <property type="match status" value="1"/>
</dbReference>
<dbReference type="GO" id="GO:0046677">
    <property type="term" value="P:response to antibiotic"/>
    <property type="evidence" value="ECO:0007669"/>
    <property type="project" value="UniProtKB-KW"/>
</dbReference>
<dbReference type="SMART" id="SM00382">
    <property type="entry name" value="AAA"/>
    <property type="match status" value="1"/>
</dbReference>
<dbReference type="InterPro" id="IPR003439">
    <property type="entry name" value="ABC_transporter-like_ATP-bd"/>
</dbReference>
<dbReference type="GO" id="GO:0005886">
    <property type="term" value="C:plasma membrane"/>
    <property type="evidence" value="ECO:0007669"/>
    <property type="project" value="UniProtKB-SubCell"/>
</dbReference>
<evidence type="ECO:0000313" key="12">
    <source>
        <dbReference type="EMBL" id="OQD56630.1"/>
    </source>
</evidence>
<keyword evidence="9" id="KW-0046">Antibiotic resistance</keyword>
<comment type="similarity">
    <text evidence="10">Belongs to the ABC transporter superfamily. Drug exporter-1 (DrugE1) (TC 3.A.1.105) family.</text>
</comment>
<proteinExistence type="inferred from homology"/>
<reference evidence="12 13" key="2">
    <citation type="submission" date="2017-02" db="EMBL/GenBank/DDBJ databases">
        <title>Draft genome sequence of Streptomyces phaeoluteigriseus type strain DSM41896.</title>
        <authorList>
            <person name="Salih T.S."/>
            <person name="Algora Gallardo L."/>
            <person name="Melo Santos T."/>
            <person name="Filgueira Martinez S."/>
            <person name="Herron P.R."/>
        </authorList>
    </citation>
    <scope>NUCLEOTIDE SEQUENCE [LARGE SCALE GENOMIC DNA]</scope>
    <source>
        <strain evidence="12 13">DSM 41896</strain>
    </source>
</reference>
<dbReference type="GO" id="GO:0008559">
    <property type="term" value="F:ABC-type xenobiotic transporter activity"/>
    <property type="evidence" value="ECO:0007669"/>
    <property type="project" value="UniProtKB-EC"/>
</dbReference>
<dbReference type="GO" id="GO:0005524">
    <property type="term" value="F:ATP binding"/>
    <property type="evidence" value="ECO:0007669"/>
    <property type="project" value="UniProtKB-KW"/>
</dbReference>
<keyword evidence="4" id="KW-1003">Cell membrane</keyword>
<dbReference type="GO" id="GO:0016887">
    <property type="term" value="F:ATP hydrolysis activity"/>
    <property type="evidence" value="ECO:0007669"/>
    <property type="project" value="InterPro"/>
</dbReference>
<sequence length="310" mass="34001">MGTGDALISAQGLMKRYGDSKVVDDIHFEVRTGEVFSLLGPNGAGKSTTMRMLSGTSTPSGGSLRILGMNPVKDGPAIRARLGVVPQKDNLDRELTVLENLTTYARLFGLSRKAARERSVELLEFVQLTDRAKDLIDSLSGGMTRRLTIARALVNKPDVILLDEPTTGLDPQARHLLWDRLRELKRNGVTVVLTTHYMDEAEQLSDRITIVDRGRIVASGTPAQLLRAHGTPEVVELRHDDGCDPSHLPALRSLAERVEVLGSRVLLYVKSAEETVAAVHRAGLRPSGTLERRCTLEDVFLRLTGRSLVE</sequence>
<keyword evidence="3" id="KW-0813">Transport</keyword>
<dbReference type="InterPro" id="IPR050763">
    <property type="entry name" value="ABC_transporter_ATP-binding"/>
</dbReference>
<dbReference type="Pfam" id="PF00005">
    <property type="entry name" value="ABC_tran"/>
    <property type="match status" value="1"/>
</dbReference>
<accession>A0A1V6MVZ4</accession>
<evidence type="ECO:0000256" key="5">
    <source>
        <dbReference type="ARBA" id="ARBA00022741"/>
    </source>
</evidence>
<organism evidence="12 13">
    <name type="scientific">Streptomyces phaeoluteigriseus</name>
    <dbReference type="NCBI Taxonomy" id="114686"/>
    <lineage>
        <taxon>Bacteria</taxon>
        <taxon>Bacillati</taxon>
        <taxon>Actinomycetota</taxon>
        <taxon>Actinomycetes</taxon>
        <taxon>Kitasatosporales</taxon>
        <taxon>Streptomycetaceae</taxon>
        <taxon>Streptomyces</taxon>
        <taxon>Streptomyces aurantiacus group</taxon>
    </lineage>
</organism>
<evidence type="ECO:0000256" key="6">
    <source>
        <dbReference type="ARBA" id="ARBA00022840"/>
    </source>
</evidence>
<comment type="subcellular location">
    <subcellularLocation>
        <location evidence="1">Cell membrane</location>
        <topology evidence="1">Peripheral membrane protein</topology>
        <orientation evidence="1">Cytoplasmic side</orientation>
    </subcellularLocation>
</comment>
<dbReference type="STRING" id="114686.BM536_010740"/>
<evidence type="ECO:0000256" key="9">
    <source>
        <dbReference type="ARBA" id="ARBA00023251"/>
    </source>
</evidence>
<dbReference type="InterPro" id="IPR027417">
    <property type="entry name" value="P-loop_NTPase"/>
</dbReference>
<dbReference type="Gene3D" id="3.40.50.300">
    <property type="entry name" value="P-loop containing nucleotide triphosphate hydrolases"/>
    <property type="match status" value="1"/>
</dbReference>
<evidence type="ECO:0000256" key="2">
    <source>
        <dbReference type="ARBA" id="ARBA00012191"/>
    </source>
</evidence>
<evidence type="ECO:0000256" key="8">
    <source>
        <dbReference type="ARBA" id="ARBA00023136"/>
    </source>
</evidence>
<dbReference type="FunFam" id="3.40.50.300:FF:000589">
    <property type="entry name" value="ABC transporter, ATP-binding subunit"/>
    <property type="match status" value="1"/>
</dbReference>
<evidence type="ECO:0000259" key="11">
    <source>
        <dbReference type="PROSITE" id="PS50893"/>
    </source>
</evidence>
<keyword evidence="8" id="KW-0472">Membrane</keyword>
<evidence type="ECO:0000256" key="3">
    <source>
        <dbReference type="ARBA" id="ARBA00022448"/>
    </source>
</evidence>
<dbReference type="PANTHER" id="PTHR42711">
    <property type="entry name" value="ABC TRANSPORTER ATP-BINDING PROTEIN"/>
    <property type="match status" value="1"/>
</dbReference>
<gene>
    <name evidence="12" type="ORF">BM536_010740</name>
</gene>
<comment type="caution">
    <text evidence="12">The sequence shown here is derived from an EMBL/GenBank/DDBJ whole genome shotgun (WGS) entry which is preliminary data.</text>
</comment>
<dbReference type="PANTHER" id="PTHR42711:SF5">
    <property type="entry name" value="ABC TRANSPORTER ATP-BINDING PROTEIN NATA"/>
    <property type="match status" value="1"/>
</dbReference>
<keyword evidence="5" id="KW-0547">Nucleotide-binding</keyword>
<dbReference type="EC" id="7.6.2.2" evidence="2"/>
<name>A0A1V6MVZ4_9ACTN</name>
<dbReference type="EMBL" id="MPOH02000009">
    <property type="protein sequence ID" value="OQD56630.1"/>
    <property type="molecule type" value="Genomic_DNA"/>
</dbReference>
<dbReference type="PROSITE" id="PS50893">
    <property type="entry name" value="ABC_TRANSPORTER_2"/>
    <property type="match status" value="1"/>
</dbReference>
<protein>
    <recommendedName>
        <fullName evidence="2">ABC-type xenobiotic transporter</fullName>
        <ecNumber evidence="2">7.6.2.2</ecNumber>
    </recommendedName>
</protein>
<feature type="domain" description="ABC transporter" evidence="11">
    <location>
        <begin position="8"/>
        <end position="238"/>
    </location>
</feature>
<dbReference type="AlphaFoldDB" id="A0A1V6MVZ4"/>
<reference evidence="13" key="1">
    <citation type="submission" date="2016-11" db="EMBL/GenBank/DDBJ databases">
        <authorList>
            <person name="Schniete J.K."/>
            <person name="Salih T."/>
            <person name="Algora Gallardo L."/>
            <person name="Martinez Fernandez S."/>
            <person name="Herron P.R."/>
        </authorList>
    </citation>
    <scope>NUCLEOTIDE SEQUENCE [LARGE SCALE GENOMIC DNA]</scope>
    <source>
        <strain evidence="13">DSM 41896</strain>
    </source>
</reference>
<evidence type="ECO:0000256" key="1">
    <source>
        <dbReference type="ARBA" id="ARBA00004413"/>
    </source>
</evidence>
<dbReference type="Proteomes" id="UP000184286">
    <property type="component" value="Unassembled WGS sequence"/>
</dbReference>
<evidence type="ECO:0000256" key="7">
    <source>
        <dbReference type="ARBA" id="ARBA00022967"/>
    </source>
</evidence>